<reference evidence="2" key="1">
    <citation type="journal article" date="2020" name="Stud. Mycol.">
        <title>101 Dothideomycetes genomes: a test case for predicting lifestyles and emergence of pathogens.</title>
        <authorList>
            <person name="Haridas S."/>
            <person name="Albert R."/>
            <person name="Binder M."/>
            <person name="Bloem J."/>
            <person name="Labutti K."/>
            <person name="Salamov A."/>
            <person name="Andreopoulos B."/>
            <person name="Baker S."/>
            <person name="Barry K."/>
            <person name="Bills G."/>
            <person name="Bluhm B."/>
            <person name="Cannon C."/>
            <person name="Castanera R."/>
            <person name="Culley D."/>
            <person name="Daum C."/>
            <person name="Ezra D."/>
            <person name="Gonzalez J."/>
            <person name="Henrissat B."/>
            <person name="Kuo A."/>
            <person name="Liang C."/>
            <person name="Lipzen A."/>
            <person name="Lutzoni F."/>
            <person name="Magnuson J."/>
            <person name="Mondo S."/>
            <person name="Nolan M."/>
            <person name="Ohm R."/>
            <person name="Pangilinan J."/>
            <person name="Park H.-J."/>
            <person name="Ramirez L."/>
            <person name="Alfaro M."/>
            <person name="Sun H."/>
            <person name="Tritt A."/>
            <person name="Yoshinaga Y."/>
            <person name="Zwiers L.-H."/>
            <person name="Turgeon B."/>
            <person name="Goodwin S."/>
            <person name="Spatafora J."/>
            <person name="Crous P."/>
            <person name="Grigoriev I."/>
        </authorList>
    </citation>
    <scope>NUCLEOTIDE SEQUENCE</scope>
    <source>
        <strain evidence="2">CBS 101060</strain>
    </source>
</reference>
<dbReference type="PANTHER" id="PTHR43301:SF8">
    <property type="entry name" value="ARABINOSIDASE-RELATED"/>
    <property type="match status" value="1"/>
</dbReference>
<keyword evidence="3" id="KW-1185">Reference proteome</keyword>
<dbReference type="Proteomes" id="UP000799429">
    <property type="component" value="Unassembled WGS sequence"/>
</dbReference>
<name>A0A9P4S8H9_9PEZI</name>
<feature type="signal peptide" evidence="1">
    <location>
        <begin position="1"/>
        <end position="16"/>
    </location>
</feature>
<gene>
    <name evidence="2" type="ORF">M501DRAFT_996150</name>
</gene>
<dbReference type="GO" id="GO:0016787">
    <property type="term" value="F:hydrolase activity"/>
    <property type="evidence" value="ECO:0007669"/>
    <property type="project" value="UniProtKB-KW"/>
</dbReference>
<proteinExistence type="predicted"/>
<keyword evidence="1" id="KW-0732">Signal</keyword>
<keyword evidence="2" id="KW-0378">Hydrolase</keyword>
<dbReference type="EMBL" id="MU006101">
    <property type="protein sequence ID" value="KAF2837003.1"/>
    <property type="molecule type" value="Genomic_DNA"/>
</dbReference>
<evidence type="ECO:0000256" key="1">
    <source>
        <dbReference type="SAM" id="SignalP"/>
    </source>
</evidence>
<dbReference type="AlphaFoldDB" id="A0A9P4S8H9"/>
<evidence type="ECO:0000313" key="3">
    <source>
        <dbReference type="Proteomes" id="UP000799429"/>
    </source>
</evidence>
<dbReference type="OrthoDB" id="19657at2759"/>
<accession>A0A9P4S8H9</accession>
<dbReference type="InterPro" id="IPR050727">
    <property type="entry name" value="GH43_arabinanases"/>
</dbReference>
<protein>
    <submittedName>
        <fullName evidence="2">Glycoside hydrolase family 43 protein</fullName>
    </submittedName>
</protein>
<evidence type="ECO:0000313" key="2">
    <source>
        <dbReference type="EMBL" id="KAF2837003.1"/>
    </source>
</evidence>
<organism evidence="2 3">
    <name type="scientific">Patellaria atrata CBS 101060</name>
    <dbReference type="NCBI Taxonomy" id="1346257"/>
    <lineage>
        <taxon>Eukaryota</taxon>
        <taxon>Fungi</taxon>
        <taxon>Dikarya</taxon>
        <taxon>Ascomycota</taxon>
        <taxon>Pezizomycotina</taxon>
        <taxon>Dothideomycetes</taxon>
        <taxon>Dothideomycetes incertae sedis</taxon>
        <taxon>Patellariales</taxon>
        <taxon>Patellariaceae</taxon>
        <taxon>Patellaria</taxon>
    </lineage>
</organism>
<sequence>MRLFSIVAALSTCVFALPTQSLDFSSLAPRADPNLVGYLGAFFLGDQPKVYLYLSNGNNPTSFRALNKGNPVVVPTLGTRGVRDPAIVAGGGEEAGKKWYMLGTDLDIGKVSSALSVHLASRRRD</sequence>
<dbReference type="PANTHER" id="PTHR43301">
    <property type="entry name" value="ARABINAN ENDO-1,5-ALPHA-L-ARABINOSIDASE"/>
    <property type="match status" value="1"/>
</dbReference>
<comment type="caution">
    <text evidence="2">The sequence shown here is derived from an EMBL/GenBank/DDBJ whole genome shotgun (WGS) entry which is preliminary data.</text>
</comment>
<feature type="chain" id="PRO_5040158858" evidence="1">
    <location>
        <begin position="17"/>
        <end position="125"/>
    </location>
</feature>